<sequence>MRIALARSLAVFFLCACTSLLYVWTGLVEIGHGRSKRTLGTPGAAVLSRQSDKQDPKTFRALLEGHVGHKPRFSARKNMNNHTAYGSAIGNLKVQQTNLDTHNTNHQQVHTGLHGLVEDGVFWSDRLESLLPSGFSNAHAQSWKSETRSSQIVSLEKGCGRTSNRLARFSNGTKACVRYGINPDQVQGETLSYYLASLLGISNVPPLVLSQVNPNSEQWTRVRGEVMDSQWSEKAVVSLTEWVANLTGVVTPAPLRQEGRRLHPLREDLDNRTIGEVLELVQWTDLILFDYLTANFDRLVSNVFSLQWDSRVMERDTSNLHKIPNGGLVFIDNEAGLVHGYRVLEMWQKYHDTLLSSVCLFRKITASRIFDMHRRQDAAARLLILYRDSEPLAPELGFLSEDQAAFAKIKRDSSGGDRPRCSFTATSAHIEVRYEPPALFLQVTLLLLVTRDKLLKRFKQIQEHHMGLAPNPSCDLCTIEVPGTLTAQMCSHSGDKYPSDSKLKKYRHGKVQSSLEAERRNCIFNCFNQKTEDIGETQQQLKVKQPCVFLITNKLKLGAADSNSAPF</sequence>
<dbReference type="PANTHER" id="PTHR13147">
    <property type="entry name" value="FOUR-JOINTED BOX PROTEIN 1"/>
    <property type="match status" value="1"/>
</dbReference>
<evidence type="ECO:0000313" key="1">
    <source>
        <dbReference type="EMBL" id="MBN3274177.1"/>
    </source>
</evidence>
<dbReference type="PRINTS" id="PR02072">
    <property type="entry name" value="4JOINTEDBOX1"/>
</dbReference>
<organism evidence="1 2">
    <name type="scientific">Polyodon spathula</name>
    <name type="common">North American paddlefish</name>
    <name type="synonym">Squalus spathula</name>
    <dbReference type="NCBI Taxonomy" id="7913"/>
    <lineage>
        <taxon>Eukaryota</taxon>
        <taxon>Metazoa</taxon>
        <taxon>Chordata</taxon>
        <taxon>Craniata</taxon>
        <taxon>Vertebrata</taxon>
        <taxon>Euteleostomi</taxon>
        <taxon>Actinopterygii</taxon>
        <taxon>Chondrostei</taxon>
        <taxon>Acipenseriformes</taxon>
        <taxon>Polyodontidae</taxon>
        <taxon>Polyodon</taxon>
    </lineage>
</organism>
<proteinExistence type="predicted"/>
<accession>A0ABS2XJK0</accession>
<keyword evidence="2" id="KW-1185">Reference proteome</keyword>
<dbReference type="PANTHER" id="PTHR13147:SF5">
    <property type="entry name" value="FOUR-JOINTED BOX PROTEIN 1"/>
    <property type="match status" value="1"/>
</dbReference>
<dbReference type="EMBL" id="JAAWVQ010037463">
    <property type="protein sequence ID" value="MBN3274177.1"/>
    <property type="molecule type" value="Genomic_DNA"/>
</dbReference>
<feature type="non-terminal residue" evidence="1">
    <location>
        <position position="1"/>
    </location>
</feature>
<name>A0ABS2XJK0_POLSP</name>
<reference evidence="1" key="1">
    <citation type="journal article" date="2021" name="Cell">
        <title>Tracing the genetic footprints of vertebrate landing in non-teleost ray-finned fishes.</title>
        <authorList>
            <person name="Bi X."/>
            <person name="Wang K."/>
            <person name="Yang L."/>
            <person name="Pan H."/>
            <person name="Jiang H."/>
            <person name="Wei Q."/>
            <person name="Fang M."/>
            <person name="Yu H."/>
            <person name="Zhu C."/>
            <person name="Cai Y."/>
            <person name="He Y."/>
            <person name="Gan X."/>
            <person name="Zeng H."/>
            <person name="Yu D."/>
            <person name="Zhu Y."/>
            <person name="Jiang H."/>
            <person name="Qiu Q."/>
            <person name="Yang H."/>
            <person name="Zhang Y.E."/>
            <person name="Wang W."/>
            <person name="Zhu M."/>
            <person name="He S."/>
            <person name="Zhang G."/>
        </authorList>
    </citation>
    <scope>NUCLEOTIDE SEQUENCE</scope>
    <source>
        <strain evidence="1">Pddl_001</strain>
    </source>
</reference>
<protein>
    <submittedName>
        <fullName evidence="1">FJX1 protein</fullName>
    </submittedName>
</protein>
<evidence type="ECO:0000313" key="2">
    <source>
        <dbReference type="Proteomes" id="UP001166093"/>
    </source>
</evidence>
<dbReference type="InterPro" id="IPR024868">
    <property type="entry name" value="FJX1/FJ"/>
</dbReference>
<gene>
    <name evidence="1" type="primary">Fjx1_1</name>
    <name evidence="1" type="ORF">GTO93_0002309</name>
</gene>
<dbReference type="Proteomes" id="UP001166093">
    <property type="component" value="Unassembled WGS sequence"/>
</dbReference>
<feature type="non-terminal residue" evidence="1">
    <location>
        <position position="567"/>
    </location>
</feature>
<comment type="caution">
    <text evidence="1">The sequence shown here is derived from an EMBL/GenBank/DDBJ whole genome shotgun (WGS) entry which is preliminary data.</text>
</comment>